<reference evidence="2" key="2">
    <citation type="submission" date="2020-09" db="EMBL/GenBank/DDBJ databases">
        <authorList>
            <person name="Sun Q."/>
            <person name="Kim S."/>
        </authorList>
    </citation>
    <scope>NUCLEOTIDE SEQUENCE</scope>
    <source>
        <strain evidence="2">KCTC 22169</strain>
    </source>
</reference>
<evidence type="ECO:0000313" key="3">
    <source>
        <dbReference type="Proteomes" id="UP000626148"/>
    </source>
</evidence>
<dbReference type="RefSeq" id="WP_189610493.1">
    <property type="nucleotide sequence ID" value="NZ_BMXR01000008.1"/>
</dbReference>
<reference evidence="2" key="1">
    <citation type="journal article" date="2014" name="Int. J. Syst. Evol. Microbiol.">
        <title>Complete genome sequence of Corynebacterium casei LMG S-19264T (=DSM 44701T), isolated from a smear-ripened cheese.</title>
        <authorList>
            <consortium name="US DOE Joint Genome Institute (JGI-PGF)"/>
            <person name="Walter F."/>
            <person name="Albersmeier A."/>
            <person name="Kalinowski J."/>
            <person name="Ruckert C."/>
        </authorList>
    </citation>
    <scope>NUCLEOTIDE SEQUENCE</scope>
    <source>
        <strain evidence="2">KCTC 22169</strain>
    </source>
</reference>
<comment type="caution">
    <text evidence="2">The sequence shown here is derived from an EMBL/GenBank/DDBJ whole genome shotgun (WGS) entry which is preliminary data.</text>
</comment>
<gene>
    <name evidence="2" type="ORF">GCM10007392_32010</name>
</gene>
<keyword evidence="3" id="KW-1185">Reference proteome</keyword>
<dbReference type="SUPFAM" id="SSF142433">
    <property type="entry name" value="CinA-like"/>
    <property type="match status" value="1"/>
</dbReference>
<evidence type="ECO:0000313" key="2">
    <source>
        <dbReference type="EMBL" id="GGX61752.1"/>
    </source>
</evidence>
<name>A0A918KI49_9GAMM</name>
<protein>
    <submittedName>
        <fullName evidence="2">Damage-inducible protein CinA</fullName>
    </submittedName>
</protein>
<sequence length="158" mass="16489">MTVLTDLVDQLARQLTHKQLRLATVESCTGGRIGGVLTDKSGSSDWYEGGWITYSNALKTALGVDPDLIDQYGAVSEEVALAMVSAGRAAAGVDCCISVTGVAGPTGGSAEKPVGTVWIGWALPGDRLRAQCHQFEGDRASVREQSIVAALSGLLQQL</sequence>
<feature type="domain" description="CinA C-terminal" evidence="1">
    <location>
        <begin position="6"/>
        <end position="157"/>
    </location>
</feature>
<dbReference type="NCBIfam" id="TIGR00199">
    <property type="entry name" value="PncC_domain"/>
    <property type="match status" value="1"/>
</dbReference>
<dbReference type="InterPro" id="IPR008136">
    <property type="entry name" value="CinA_C"/>
</dbReference>
<dbReference type="EMBL" id="BMXR01000008">
    <property type="protein sequence ID" value="GGX61752.1"/>
    <property type="molecule type" value="Genomic_DNA"/>
</dbReference>
<dbReference type="Pfam" id="PF02464">
    <property type="entry name" value="CinA"/>
    <property type="match status" value="1"/>
</dbReference>
<dbReference type="Gene3D" id="3.90.950.20">
    <property type="entry name" value="CinA-like"/>
    <property type="match status" value="1"/>
</dbReference>
<dbReference type="InterPro" id="IPR036653">
    <property type="entry name" value="CinA-like_C"/>
</dbReference>
<evidence type="ECO:0000259" key="1">
    <source>
        <dbReference type="Pfam" id="PF02464"/>
    </source>
</evidence>
<proteinExistence type="predicted"/>
<accession>A0A918KI49</accession>
<dbReference type="Proteomes" id="UP000626148">
    <property type="component" value="Unassembled WGS sequence"/>
</dbReference>
<organism evidence="2 3">
    <name type="scientific">Saccharospirillum salsuginis</name>
    <dbReference type="NCBI Taxonomy" id="418750"/>
    <lineage>
        <taxon>Bacteria</taxon>
        <taxon>Pseudomonadati</taxon>
        <taxon>Pseudomonadota</taxon>
        <taxon>Gammaproteobacteria</taxon>
        <taxon>Oceanospirillales</taxon>
        <taxon>Saccharospirillaceae</taxon>
        <taxon>Saccharospirillum</taxon>
    </lineage>
</organism>
<dbReference type="AlphaFoldDB" id="A0A918KI49"/>